<reference evidence="2 3" key="1">
    <citation type="submission" date="2022-01" db="EMBL/GenBank/DDBJ databases">
        <authorList>
            <person name="Xiong W."/>
            <person name="Schranz E."/>
        </authorList>
    </citation>
    <scope>NUCLEOTIDE SEQUENCE [LARGE SCALE GENOMIC DNA]</scope>
</reference>
<evidence type="ECO:0000313" key="2">
    <source>
        <dbReference type="EMBL" id="CAH1432181.1"/>
    </source>
</evidence>
<feature type="region of interest" description="Disordered" evidence="1">
    <location>
        <begin position="111"/>
        <end position="165"/>
    </location>
</feature>
<protein>
    <submittedName>
        <fullName evidence="2">Uncharacterized protein</fullName>
    </submittedName>
</protein>
<feature type="region of interest" description="Disordered" evidence="1">
    <location>
        <begin position="174"/>
        <end position="193"/>
    </location>
</feature>
<accession>A0AAU9N2V2</accession>
<feature type="compositionally biased region" description="Basic residues" evidence="1">
    <location>
        <begin position="133"/>
        <end position="152"/>
    </location>
</feature>
<proteinExistence type="predicted"/>
<gene>
    <name evidence="2" type="ORF">LVIROSA_LOCUS18848</name>
</gene>
<dbReference type="EMBL" id="CAKMRJ010003334">
    <property type="protein sequence ID" value="CAH1432181.1"/>
    <property type="molecule type" value="Genomic_DNA"/>
</dbReference>
<feature type="region of interest" description="Disordered" evidence="1">
    <location>
        <begin position="48"/>
        <end position="76"/>
    </location>
</feature>
<dbReference type="AlphaFoldDB" id="A0AAU9N2V2"/>
<feature type="compositionally biased region" description="Basic and acidic residues" evidence="1">
    <location>
        <begin position="179"/>
        <end position="193"/>
    </location>
</feature>
<dbReference type="Proteomes" id="UP001157418">
    <property type="component" value="Unassembled WGS sequence"/>
</dbReference>
<sequence>MTGRPKVKRVKHASESQDVKYPSQWLKVPRTVRCGNFQELGHNKISCKNGEVPKPHVPKRKIRKPRKDMGGKPIFDQLPLVMPATPLRHGDAGVHDGAPLVSKFGVQDGAPHVSQSGGLVDTPRKRTNMVPRRGGKAKISRPRNKTLKKAHGKQPLSQGNEDVSLRYDEAFDDLFTHTPKKDHGKQPMSQAKE</sequence>
<name>A0AAU9N2V2_9ASTR</name>
<feature type="compositionally biased region" description="Basic residues" evidence="1">
    <location>
        <begin position="56"/>
        <end position="66"/>
    </location>
</feature>
<evidence type="ECO:0000256" key="1">
    <source>
        <dbReference type="SAM" id="MobiDB-lite"/>
    </source>
</evidence>
<evidence type="ECO:0000313" key="3">
    <source>
        <dbReference type="Proteomes" id="UP001157418"/>
    </source>
</evidence>
<keyword evidence="3" id="KW-1185">Reference proteome</keyword>
<comment type="caution">
    <text evidence="2">The sequence shown here is derived from an EMBL/GenBank/DDBJ whole genome shotgun (WGS) entry which is preliminary data.</text>
</comment>
<organism evidence="2 3">
    <name type="scientific">Lactuca virosa</name>
    <dbReference type="NCBI Taxonomy" id="75947"/>
    <lineage>
        <taxon>Eukaryota</taxon>
        <taxon>Viridiplantae</taxon>
        <taxon>Streptophyta</taxon>
        <taxon>Embryophyta</taxon>
        <taxon>Tracheophyta</taxon>
        <taxon>Spermatophyta</taxon>
        <taxon>Magnoliopsida</taxon>
        <taxon>eudicotyledons</taxon>
        <taxon>Gunneridae</taxon>
        <taxon>Pentapetalae</taxon>
        <taxon>asterids</taxon>
        <taxon>campanulids</taxon>
        <taxon>Asterales</taxon>
        <taxon>Asteraceae</taxon>
        <taxon>Cichorioideae</taxon>
        <taxon>Cichorieae</taxon>
        <taxon>Lactucinae</taxon>
        <taxon>Lactuca</taxon>
    </lineage>
</organism>